<gene>
    <name evidence="12" type="primary">COX3</name>
</gene>
<feature type="transmembrane region" description="Helical" evidence="9">
    <location>
        <begin position="153"/>
        <end position="176"/>
    </location>
</feature>
<dbReference type="Gene3D" id="1.20.120.80">
    <property type="entry name" value="Cytochrome c oxidase, subunit III, four-helix bundle"/>
    <property type="match status" value="1"/>
</dbReference>
<dbReference type="InterPro" id="IPR033945">
    <property type="entry name" value="Cyt_c_oxase_su3_dom"/>
</dbReference>
<accession>A0A059VII2</accession>
<feature type="domain" description="Heme-copper oxidase subunit III family profile" evidence="10">
    <location>
        <begin position="2"/>
        <end position="258"/>
    </location>
</feature>
<dbReference type="GO" id="GO:0016020">
    <property type="term" value="C:membrane"/>
    <property type="evidence" value="ECO:0007669"/>
    <property type="project" value="UniProtKB-SubCell"/>
</dbReference>
<evidence type="ECO:0000259" key="10">
    <source>
        <dbReference type="PROSITE" id="PS50253"/>
    </source>
</evidence>
<dbReference type="PANTHER" id="PTHR11403:SF7">
    <property type="entry name" value="CYTOCHROME C OXIDASE SUBUNIT 3"/>
    <property type="match status" value="1"/>
</dbReference>
<keyword evidence="8 12" id="KW-0496">Mitochondrion</keyword>
<feature type="transmembrane region" description="Helical" evidence="9">
    <location>
        <begin position="78"/>
        <end position="99"/>
    </location>
</feature>
<dbReference type="SUPFAM" id="SSF81452">
    <property type="entry name" value="Cytochrome c oxidase subunit III-like"/>
    <property type="match status" value="1"/>
</dbReference>
<geneLocation type="mitochondrion" evidence="12"/>
<comment type="subcellular location">
    <subcellularLocation>
        <location evidence="1">Membrane</location>
        <topology evidence="1">Multi-pass membrane protein</topology>
    </subcellularLocation>
</comment>
<evidence type="ECO:0000256" key="1">
    <source>
        <dbReference type="ARBA" id="ARBA00004141"/>
    </source>
</evidence>
<keyword evidence="7 9" id="KW-0472">Membrane</keyword>
<name>A0A059VII2_9ASCI</name>
<reference evidence="12" key="1">
    <citation type="journal article" date="2014" name="PLoS ONE">
        <title>Host Control of Symbiont Natural Product Chemistry in Cryptic Populations of the Tunicate Lissoclinum patella.</title>
        <authorList>
            <person name="Kwan J.C."/>
            <person name="Tianero M.D."/>
            <person name="Donia M.S."/>
            <person name="Wyche T.P."/>
            <person name="Bugni T.S."/>
            <person name="Schmidt E.W."/>
        </authorList>
    </citation>
    <scope>NUCLEOTIDE SEQUENCE</scope>
    <source>
        <strain evidence="11">L5</strain>
        <strain evidence="12">L6</strain>
    </source>
</reference>
<dbReference type="InterPro" id="IPR013833">
    <property type="entry name" value="Cyt_c_oxidase_su3_a-hlx"/>
</dbReference>
<feature type="transmembrane region" description="Helical" evidence="9">
    <location>
        <begin position="119"/>
        <end position="141"/>
    </location>
</feature>
<dbReference type="AlphaFoldDB" id="A0A059VII2"/>
<evidence type="ECO:0000256" key="2">
    <source>
        <dbReference type="ARBA" id="ARBA00010581"/>
    </source>
</evidence>
<feature type="transmembrane region" description="Helical" evidence="9">
    <location>
        <begin position="237"/>
        <end position="257"/>
    </location>
</feature>
<feature type="transmembrane region" description="Helical" evidence="9">
    <location>
        <begin position="12"/>
        <end position="33"/>
    </location>
</feature>
<evidence type="ECO:0000313" key="12">
    <source>
        <dbReference type="EMBL" id="AHZ94372.1"/>
    </source>
</evidence>
<proteinExistence type="inferred from homology"/>
<dbReference type="GO" id="GO:0004129">
    <property type="term" value="F:cytochrome-c oxidase activity"/>
    <property type="evidence" value="ECO:0007669"/>
    <property type="project" value="InterPro"/>
</dbReference>
<dbReference type="EMBL" id="KJ596322">
    <property type="protein sequence ID" value="AHZ94355.1"/>
    <property type="molecule type" value="Genomic_DNA"/>
</dbReference>
<evidence type="ECO:0000256" key="9">
    <source>
        <dbReference type="SAM" id="Phobius"/>
    </source>
</evidence>
<protein>
    <recommendedName>
        <fullName evidence="3 8">Cytochrome c oxidase subunit 3</fullName>
    </recommendedName>
</protein>
<evidence type="ECO:0000313" key="11">
    <source>
        <dbReference type="EMBL" id="AHZ94355.1"/>
    </source>
</evidence>
<evidence type="ECO:0000256" key="8">
    <source>
        <dbReference type="RuleBase" id="RU003375"/>
    </source>
</evidence>
<keyword evidence="4 8" id="KW-0812">Transmembrane</keyword>
<dbReference type="InterPro" id="IPR024791">
    <property type="entry name" value="Cyt_c/ubiquinol_Oxase_su3"/>
</dbReference>
<evidence type="ECO:0000256" key="3">
    <source>
        <dbReference type="ARBA" id="ARBA00015944"/>
    </source>
</evidence>
<dbReference type="PANTHER" id="PTHR11403">
    <property type="entry name" value="CYTOCHROME C OXIDASE SUBUNIT III"/>
    <property type="match status" value="1"/>
</dbReference>
<evidence type="ECO:0000256" key="7">
    <source>
        <dbReference type="ARBA" id="ARBA00023136"/>
    </source>
</evidence>
<comment type="similarity">
    <text evidence="2 8">Belongs to the cytochrome c oxidase subunit 3 family.</text>
</comment>
<evidence type="ECO:0000256" key="4">
    <source>
        <dbReference type="ARBA" id="ARBA00022692"/>
    </source>
</evidence>
<sequence length="259" mass="30666">MRKMPFHLVDPSPWPFLLSMNLMALVMQFIFYVNFKKTIIMFCLFNLLVVIFFWSRDITREGSYLGFHNKKIRKNMKLGMVFFILSEIMFFFGIFWSLLHSSLSFCIDFFNTWPPKGISIINPFGIPLLNTVLLLLSGYTITVSHFSLLKKDFFFSSSHLLLTIFLGLLFIMIQFMEYKSSFFCFNNSIYGCCFFISTGFHGLHVLLGLLLLCVCFVRMLSGHFTNDKHVLFECSIWYWHFVDVVWVFLYLMLYCWISL</sequence>
<comment type="function">
    <text evidence="8">Component of the cytochrome c oxidase, the last enzyme in the mitochondrial electron transport chain which drives oxidative phosphorylation. The respiratory chain contains 3 multisubunit complexes succinate dehydrogenase (complex II, CII), ubiquinol-cytochrome c oxidoreductase (cytochrome b-c1 complex, complex III, CIII) and cytochrome c oxidase (complex IV, CIV), that cooperate to transfer electrons derived from NADH and succinate to molecular oxygen, creating an electrochemical gradient over the inner membrane that drives transmembrane transport and the ATP synthase. Cytochrome c oxidase is the component of the respiratory chain that catalyzes the reduction of oxygen to water. Electrons originating from reduced cytochrome c in the intermembrane space (IMS) are transferred via the dinuclear copper A center (CU(A)) of subunit 2 and heme A of subunit 1 to the active site in subunit 1, a binuclear center (BNC) formed by heme A3 and copper B (CU(B)). The BNC reduces molecular oxygen to 2 water molecules using 4 electrons from cytochrome c in the IMS and 4 protons from the mitochondrial matrix.</text>
</comment>
<dbReference type="EMBL" id="KJ596323">
    <property type="protein sequence ID" value="AHZ94372.1"/>
    <property type="molecule type" value="Genomic_DNA"/>
</dbReference>
<feature type="transmembrane region" description="Helical" evidence="9">
    <location>
        <begin position="188"/>
        <end position="217"/>
    </location>
</feature>
<dbReference type="CDD" id="cd01665">
    <property type="entry name" value="Cyt_c_Oxidase_III"/>
    <property type="match status" value="1"/>
</dbReference>
<dbReference type="Gene3D" id="1.10.287.70">
    <property type="match status" value="1"/>
</dbReference>
<keyword evidence="6 9" id="KW-1133">Transmembrane helix</keyword>
<feature type="transmembrane region" description="Helical" evidence="9">
    <location>
        <begin position="39"/>
        <end position="57"/>
    </location>
</feature>
<dbReference type="InterPro" id="IPR035973">
    <property type="entry name" value="Cyt_c_oxidase_su3-like_sf"/>
</dbReference>
<evidence type="ECO:0000256" key="6">
    <source>
        <dbReference type="ARBA" id="ARBA00022989"/>
    </source>
</evidence>
<dbReference type="GO" id="GO:0005739">
    <property type="term" value="C:mitochondrion"/>
    <property type="evidence" value="ECO:0007669"/>
    <property type="project" value="TreeGrafter"/>
</dbReference>
<keyword evidence="5" id="KW-1278">Translocase</keyword>
<dbReference type="InterPro" id="IPR000298">
    <property type="entry name" value="Cyt_c_oxidase-like_su3"/>
</dbReference>
<dbReference type="PROSITE" id="PS50253">
    <property type="entry name" value="COX3"/>
    <property type="match status" value="1"/>
</dbReference>
<evidence type="ECO:0000256" key="5">
    <source>
        <dbReference type="ARBA" id="ARBA00022967"/>
    </source>
</evidence>
<dbReference type="Pfam" id="PF00510">
    <property type="entry name" value="COX3"/>
    <property type="match status" value="1"/>
</dbReference>
<dbReference type="GO" id="GO:0006123">
    <property type="term" value="P:mitochondrial electron transport, cytochrome c to oxygen"/>
    <property type="evidence" value="ECO:0007669"/>
    <property type="project" value="TreeGrafter"/>
</dbReference>
<organism evidence="12">
    <name type="scientific">Lissoclinum patella</name>
    <dbReference type="NCBI Taxonomy" id="13110"/>
    <lineage>
        <taxon>Eukaryota</taxon>
        <taxon>Metazoa</taxon>
        <taxon>Chordata</taxon>
        <taxon>Tunicata</taxon>
        <taxon>Ascidiacea</taxon>
        <taxon>Aplousobranchia</taxon>
        <taxon>Didemnidae</taxon>
        <taxon>Lissoclinum</taxon>
    </lineage>
</organism>